<dbReference type="Pfam" id="PF02518">
    <property type="entry name" value="HATPase_c"/>
    <property type="match status" value="1"/>
</dbReference>
<sequence>LLDLARKGELVLAGANTDVVFESIDMLKKMLAGLKKSVESGKPIRAQKGLPQLLAKLKASAEGRTLAGSLSTPQVQKKDEKLDELLATKYEPETKDVPAKAKTYSDDEKIKVSTARLDNLINMAGELVIAQLMVAEEVNTNLTVEHELGCKVAHQSKIVRELQELSMSMRMVPIQGVFQKMARLVRDLSRKAGKTINFTTLGEETELDRSIVDKIADPLVHMVRNSVDHGVESPEERAKTGKDPAGRIELRAFHQAGDIVIEIEDDGKGLDKERILKKAIDNGIVEAGEHLNDEEIFKLVFHAGLSTAQKVTSVSGRGVGMDVVRKNVQSLRGKIDISSTPGKGTIFTIRLPLTLAIIDGQVVKVGADRYIIPINSILSSFRPTSEQLSSVQARGEMAMVRGELLPLVRLYTLFSTVPSTEDPTESLLVIVEEDK</sequence>
<feature type="non-terminal residue" evidence="12">
    <location>
        <position position="1"/>
    </location>
</feature>
<evidence type="ECO:0000256" key="8">
    <source>
        <dbReference type="ARBA" id="ARBA00022840"/>
    </source>
</evidence>
<dbReference type="Gene3D" id="2.40.50.180">
    <property type="entry name" value="CheA-289, Domain 4"/>
    <property type="match status" value="1"/>
</dbReference>
<keyword evidence="6" id="KW-0808">Transferase</keyword>
<keyword evidence="5" id="KW-0597">Phosphoprotein</keyword>
<gene>
    <name evidence="12" type="ORF">S12H4_06556</name>
</gene>
<evidence type="ECO:0000256" key="5">
    <source>
        <dbReference type="ARBA" id="ARBA00022553"/>
    </source>
</evidence>
<dbReference type="InterPro" id="IPR004358">
    <property type="entry name" value="Sig_transdc_His_kin-like_C"/>
</dbReference>
<dbReference type="PROSITE" id="PS50851">
    <property type="entry name" value="CHEW"/>
    <property type="match status" value="1"/>
</dbReference>
<dbReference type="AlphaFoldDB" id="X1RTK4"/>
<dbReference type="PROSITE" id="PS50109">
    <property type="entry name" value="HIS_KIN"/>
    <property type="match status" value="1"/>
</dbReference>
<dbReference type="PANTHER" id="PTHR43395:SF10">
    <property type="entry name" value="CHEMOTAXIS PROTEIN CHEA"/>
    <property type="match status" value="1"/>
</dbReference>
<dbReference type="SUPFAM" id="SSF50341">
    <property type="entry name" value="CheW-like"/>
    <property type="match status" value="1"/>
</dbReference>
<dbReference type="InterPro" id="IPR004105">
    <property type="entry name" value="CheA-like_dim"/>
</dbReference>
<evidence type="ECO:0000256" key="7">
    <source>
        <dbReference type="ARBA" id="ARBA00022777"/>
    </source>
</evidence>
<dbReference type="InterPro" id="IPR005467">
    <property type="entry name" value="His_kinase_dom"/>
</dbReference>
<protein>
    <recommendedName>
        <fullName evidence="3">Chemotaxis protein CheA</fullName>
        <ecNumber evidence="2">2.7.13.3</ecNumber>
    </recommendedName>
</protein>
<dbReference type="Pfam" id="PF01584">
    <property type="entry name" value="CheW"/>
    <property type="match status" value="1"/>
</dbReference>
<evidence type="ECO:0000259" key="10">
    <source>
        <dbReference type="PROSITE" id="PS50109"/>
    </source>
</evidence>
<dbReference type="Gene3D" id="3.30.565.10">
    <property type="entry name" value="Histidine kinase-like ATPase, C-terminal domain"/>
    <property type="match status" value="1"/>
</dbReference>
<proteinExistence type="predicted"/>
<dbReference type="GO" id="GO:0006935">
    <property type="term" value="P:chemotaxis"/>
    <property type="evidence" value="ECO:0007669"/>
    <property type="project" value="UniProtKB-KW"/>
</dbReference>
<keyword evidence="4" id="KW-0145">Chemotaxis</keyword>
<evidence type="ECO:0000259" key="11">
    <source>
        <dbReference type="PROSITE" id="PS50851"/>
    </source>
</evidence>
<dbReference type="InterPro" id="IPR037006">
    <property type="entry name" value="CheA-like_homodim_sf"/>
</dbReference>
<keyword evidence="8" id="KW-0067">ATP-binding</keyword>
<dbReference type="Pfam" id="PF02895">
    <property type="entry name" value="H-kinase_dim"/>
    <property type="match status" value="1"/>
</dbReference>
<evidence type="ECO:0000256" key="3">
    <source>
        <dbReference type="ARBA" id="ARBA00021495"/>
    </source>
</evidence>
<dbReference type="InterPro" id="IPR002545">
    <property type="entry name" value="CheW-lke_dom"/>
</dbReference>
<evidence type="ECO:0000256" key="4">
    <source>
        <dbReference type="ARBA" id="ARBA00022500"/>
    </source>
</evidence>
<dbReference type="EMBL" id="BARW01002318">
    <property type="protein sequence ID" value="GAI70306.1"/>
    <property type="molecule type" value="Genomic_DNA"/>
</dbReference>
<organism evidence="12">
    <name type="scientific">marine sediment metagenome</name>
    <dbReference type="NCBI Taxonomy" id="412755"/>
    <lineage>
        <taxon>unclassified sequences</taxon>
        <taxon>metagenomes</taxon>
        <taxon>ecological metagenomes</taxon>
    </lineage>
</organism>
<dbReference type="EC" id="2.7.13.3" evidence="2"/>
<reference evidence="12" key="1">
    <citation type="journal article" date="2014" name="Front. Microbiol.">
        <title>High frequency of phylogenetically diverse reductive dehalogenase-homologous genes in deep subseafloor sedimentary metagenomes.</title>
        <authorList>
            <person name="Kawai M."/>
            <person name="Futagami T."/>
            <person name="Toyoda A."/>
            <person name="Takaki Y."/>
            <person name="Nishi S."/>
            <person name="Hori S."/>
            <person name="Arai W."/>
            <person name="Tsubouchi T."/>
            <person name="Morono Y."/>
            <person name="Uchiyama I."/>
            <person name="Ito T."/>
            <person name="Fujiyama A."/>
            <person name="Inagaki F."/>
            <person name="Takami H."/>
        </authorList>
    </citation>
    <scope>NUCLEOTIDE SEQUENCE</scope>
    <source>
        <strain evidence="12">Expedition CK06-06</strain>
    </source>
</reference>
<evidence type="ECO:0000256" key="1">
    <source>
        <dbReference type="ARBA" id="ARBA00000085"/>
    </source>
</evidence>
<feature type="domain" description="Histidine kinase" evidence="10">
    <location>
        <begin position="156"/>
        <end position="355"/>
    </location>
</feature>
<keyword evidence="8" id="KW-0547">Nucleotide-binding</keyword>
<dbReference type="SMART" id="SM01231">
    <property type="entry name" value="H-kinase_dim"/>
    <property type="match status" value="1"/>
</dbReference>
<keyword evidence="7" id="KW-0418">Kinase</keyword>
<dbReference type="PANTHER" id="PTHR43395">
    <property type="entry name" value="SENSOR HISTIDINE KINASE CHEA"/>
    <property type="match status" value="1"/>
</dbReference>
<evidence type="ECO:0000256" key="6">
    <source>
        <dbReference type="ARBA" id="ARBA00022679"/>
    </source>
</evidence>
<dbReference type="GO" id="GO:0000155">
    <property type="term" value="F:phosphorelay sensor kinase activity"/>
    <property type="evidence" value="ECO:0007669"/>
    <property type="project" value="InterPro"/>
</dbReference>
<comment type="catalytic activity">
    <reaction evidence="1">
        <text>ATP + protein L-histidine = ADP + protein N-phospho-L-histidine.</text>
        <dbReference type="EC" id="2.7.13.3"/>
    </reaction>
</comment>
<accession>X1RTK4</accession>
<dbReference type="FunFam" id="3.30.565.10:FF:000016">
    <property type="entry name" value="Chemotaxis protein CheA, putative"/>
    <property type="match status" value="1"/>
</dbReference>
<evidence type="ECO:0000313" key="12">
    <source>
        <dbReference type="EMBL" id="GAI70306.1"/>
    </source>
</evidence>
<dbReference type="CDD" id="cd16916">
    <property type="entry name" value="HATPase_CheA-like"/>
    <property type="match status" value="1"/>
</dbReference>
<dbReference type="InterPro" id="IPR036890">
    <property type="entry name" value="HATPase_C_sf"/>
</dbReference>
<feature type="non-terminal residue" evidence="12">
    <location>
        <position position="435"/>
    </location>
</feature>
<dbReference type="InterPro" id="IPR036097">
    <property type="entry name" value="HisK_dim/P_sf"/>
</dbReference>
<dbReference type="SUPFAM" id="SSF55874">
    <property type="entry name" value="ATPase domain of HSP90 chaperone/DNA topoisomerase II/histidine kinase"/>
    <property type="match status" value="1"/>
</dbReference>
<comment type="caution">
    <text evidence="12">The sequence shown here is derived from an EMBL/GenBank/DDBJ whole genome shotgun (WGS) entry which is preliminary data.</text>
</comment>
<dbReference type="GO" id="GO:0005524">
    <property type="term" value="F:ATP binding"/>
    <property type="evidence" value="ECO:0007669"/>
    <property type="project" value="UniProtKB-KW"/>
</dbReference>
<dbReference type="InterPro" id="IPR003594">
    <property type="entry name" value="HATPase_dom"/>
</dbReference>
<dbReference type="SUPFAM" id="SSF47384">
    <property type="entry name" value="Homodimeric domain of signal transducing histidine kinase"/>
    <property type="match status" value="1"/>
</dbReference>
<dbReference type="InterPro" id="IPR036061">
    <property type="entry name" value="CheW-like_dom_sf"/>
</dbReference>
<evidence type="ECO:0000256" key="9">
    <source>
        <dbReference type="ARBA" id="ARBA00023012"/>
    </source>
</evidence>
<dbReference type="InterPro" id="IPR051315">
    <property type="entry name" value="Bact_Chemotaxis_CheA"/>
</dbReference>
<dbReference type="Gene3D" id="1.10.287.560">
    <property type="entry name" value="Histidine kinase CheA-like, homodimeric domain"/>
    <property type="match status" value="1"/>
</dbReference>
<feature type="domain" description="CheW-like" evidence="11">
    <location>
        <begin position="357"/>
        <end position="435"/>
    </location>
</feature>
<keyword evidence="9" id="KW-0902">Two-component regulatory system</keyword>
<dbReference type="PRINTS" id="PR00344">
    <property type="entry name" value="BCTRLSENSOR"/>
</dbReference>
<dbReference type="SMART" id="SM00387">
    <property type="entry name" value="HATPase_c"/>
    <property type="match status" value="1"/>
</dbReference>
<name>X1RTK4_9ZZZZ</name>
<evidence type="ECO:0000256" key="2">
    <source>
        <dbReference type="ARBA" id="ARBA00012438"/>
    </source>
</evidence>
<dbReference type="GO" id="GO:0005737">
    <property type="term" value="C:cytoplasm"/>
    <property type="evidence" value="ECO:0007669"/>
    <property type="project" value="InterPro"/>
</dbReference>